<name>A0A2S6IBC4_9BACT</name>
<evidence type="ECO:0000313" key="2">
    <source>
        <dbReference type="EMBL" id="PPK88817.1"/>
    </source>
</evidence>
<reference evidence="2 3" key="1">
    <citation type="submission" date="2018-02" db="EMBL/GenBank/DDBJ databases">
        <title>Genomic Encyclopedia of Archaeal and Bacterial Type Strains, Phase II (KMG-II): from individual species to whole genera.</title>
        <authorList>
            <person name="Goeker M."/>
        </authorList>
    </citation>
    <scope>NUCLEOTIDE SEQUENCE [LARGE SCALE GENOMIC DNA]</scope>
    <source>
        <strain evidence="2 3">DSM 29526</strain>
    </source>
</reference>
<dbReference type="Pfam" id="PF01569">
    <property type="entry name" value="PAP2"/>
    <property type="match status" value="1"/>
</dbReference>
<gene>
    <name evidence="2" type="ORF">CLV84_1789</name>
</gene>
<evidence type="ECO:0000259" key="1">
    <source>
        <dbReference type="SMART" id="SM00014"/>
    </source>
</evidence>
<protein>
    <submittedName>
        <fullName evidence="2">PAP2 superfamily protein</fullName>
    </submittedName>
</protein>
<evidence type="ECO:0000313" key="3">
    <source>
        <dbReference type="Proteomes" id="UP000237662"/>
    </source>
</evidence>
<feature type="domain" description="Phosphatidic acid phosphatase type 2/haloperoxidase" evidence="1">
    <location>
        <begin position="113"/>
        <end position="236"/>
    </location>
</feature>
<dbReference type="PANTHER" id="PTHR14969:SF13">
    <property type="entry name" value="AT30094P"/>
    <property type="match status" value="1"/>
</dbReference>
<dbReference type="CDD" id="cd01610">
    <property type="entry name" value="PAP2_like"/>
    <property type="match status" value="1"/>
</dbReference>
<sequence>MLLRTGLLYLLLLSSLAIRAQDFPYSLDARQDIALLAAGGGLSLTTHLLEDRMPGLTKGEVSMHRRHRVWFLDRRATYHESEVYRNISDDVLRGAMLLPGTLLISRAARKKGFVLATLLAETMLLTDGFTKASKILVRRSRPLTYNSAVGLESKMSNDARQSFVSGHTSNTAALSFFTAKVFHDLYPESPWRHVVWAGAAAIPLVTGYARYRAGKHFPSDIAAGYALGAVLGILIPQGHKDPLRAGWGTAVTENGVGIRYRW</sequence>
<dbReference type="RefSeq" id="WP_104419349.1">
    <property type="nucleotide sequence ID" value="NZ_PTJC01000005.1"/>
</dbReference>
<dbReference type="SMART" id="SM00014">
    <property type="entry name" value="acidPPc"/>
    <property type="match status" value="1"/>
</dbReference>
<dbReference type="Gene3D" id="1.20.144.10">
    <property type="entry name" value="Phosphatidic acid phosphatase type 2/haloperoxidase"/>
    <property type="match status" value="1"/>
</dbReference>
<dbReference type="InterPro" id="IPR036938">
    <property type="entry name" value="PAP2/HPO_sf"/>
</dbReference>
<dbReference type="SUPFAM" id="SSF48317">
    <property type="entry name" value="Acid phosphatase/Vanadium-dependent haloperoxidase"/>
    <property type="match status" value="1"/>
</dbReference>
<proteinExistence type="predicted"/>
<dbReference type="OrthoDB" id="9806134at2"/>
<dbReference type="AlphaFoldDB" id="A0A2S6IBC4"/>
<keyword evidence="3" id="KW-1185">Reference proteome</keyword>
<organism evidence="2 3">
    <name type="scientific">Neolewinella xylanilytica</name>
    <dbReference type="NCBI Taxonomy" id="1514080"/>
    <lineage>
        <taxon>Bacteria</taxon>
        <taxon>Pseudomonadati</taxon>
        <taxon>Bacteroidota</taxon>
        <taxon>Saprospiria</taxon>
        <taxon>Saprospirales</taxon>
        <taxon>Lewinellaceae</taxon>
        <taxon>Neolewinella</taxon>
    </lineage>
</organism>
<dbReference type="Proteomes" id="UP000237662">
    <property type="component" value="Unassembled WGS sequence"/>
</dbReference>
<dbReference type="InterPro" id="IPR000326">
    <property type="entry name" value="PAP2/HPO"/>
</dbReference>
<accession>A0A2S6IBC4</accession>
<dbReference type="PANTHER" id="PTHR14969">
    <property type="entry name" value="SPHINGOSINE-1-PHOSPHATE PHOSPHOHYDROLASE"/>
    <property type="match status" value="1"/>
</dbReference>
<comment type="caution">
    <text evidence="2">The sequence shown here is derived from an EMBL/GenBank/DDBJ whole genome shotgun (WGS) entry which is preliminary data.</text>
</comment>
<dbReference type="EMBL" id="PTJC01000005">
    <property type="protein sequence ID" value="PPK88817.1"/>
    <property type="molecule type" value="Genomic_DNA"/>
</dbReference>